<reference evidence="3" key="1">
    <citation type="journal article" date="2019" name="Int. J. Syst. Evol. Microbiol.">
        <title>The Global Catalogue of Microorganisms (GCM) 10K type strain sequencing project: providing services to taxonomists for standard genome sequencing and annotation.</title>
        <authorList>
            <consortium name="The Broad Institute Genomics Platform"/>
            <consortium name="The Broad Institute Genome Sequencing Center for Infectious Disease"/>
            <person name="Wu L."/>
            <person name="Ma J."/>
        </authorList>
    </citation>
    <scope>NUCLEOTIDE SEQUENCE [LARGE SCALE GENOMIC DNA]</scope>
    <source>
        <strain evidence="3">JCM 18303</strain>
    </source>
</reference>
<proteinExistence type="predicted"/>
<evidence type="ECO:0000256" key="1">
    <source>
        <dbReference type="SAM" id="MobiDB-lite"/>
    </source>
</evidence>
<feature type="compositionally biased region" description="Basic and acidic residues" evidence="1">
    <location>
        <begin position="77"/>
        <end position="94"/>
    </location>
</feature>
<protein>
    <recommendedName>
        <fullName evidence="4">ATP-grasp target RiPP</fullName>
    </recommendedName>
</protein>
<comment type="caution">
    <text evidence="2">The sequence shown here is derived from an EMBL/GenBank/DDBJ whole genome shotgun (WGS) entry which is preliminary data.</text>
</comment>
<accession>A0ABP9RCT1</accession>
<evidence type="ECO:0000313" key="3">
    <source>
        <dbReference type="Proteomes" id="UP001428817"/>
    </source>
</evidence>
<dbReference type="RefSeq" id="WP_185063180.1">
    <property type="nucleotide sequence ID" value="NZ_BAABJP010000063.1"/>
</dbReference>
<dbReference type="Proteomes" id="UP001428817">
    <property type="component" value="Unassembled WGS sequence"/>
</dbReference>
<gene>
    <name evidence="2" type="ORF">GCM10023321_80510</name>
</gene>
<evidence type="ECO:0008006" key="4">
    <source>
        <dbReference type="Google" id="ProtNLM"/>
    </source>
</evidence>
<sequence>MNEYDVMDGCVDGPLASVGLRVLNRPGETPTGSGEKSSTGLVPLALRVSQLAPSGVVPECRFDPVTQVSAQDDENDEPRMKKDWTTVEGTHTDGDGGDNESWGWEEV</sequence>
<organism evidence="2 3">
    <name type="scientific">Pseudonocardia eucalypti</name>
    <dbReference type="NCBI Taxonomy" id="648755"/>
    <lineage>
        <taxon>Bacteria</taxon>
        <taxon>Bacillati</taxon>
        <taxon>Actinomycetota</taxon>
        <taxon>Actinomycetes</taxon>
        <taxon>Pseudonocardiales</taxon>
        <taxon>Pseudonocardiaceae</taxon>
        <taxon>Pseudonocardia</taxon>
    </lineage>
</organism>
<evidence type="ECO:0000313" key="2">
    <source>
        <dbReference type="EMBL" id="GAA5175120.1"/>
    </source>
</evidence>
<feature type="region of interest" description="Disordered" evidence="1">
    <location>
        <begin position="66"/>
        <end position="107"/>
    </location>
</feature>
<name>A0ABP9RCT1_9PSEU</name>
<dbReference type="EMBL" id="BAABJP010000063">
    <property type="protein sequence ID" value="GAA5175120.1"/>
    <property type="molecule type" value="Genomic_DNA"/>
</dbReference>
<keyword evidence="3" id="KW-1185">Reference proteome</keyword>
<feature type="compositionally biased region" description="Acidic residues" evidence="1">
    <location>
        <begin position="95"/>
        <end position="107"/>
    </location>
</feature>